<dbReference type="Proteomes" id="UP000268162">
    <property type="component" value="Unassembled WGS sequence"/>
</dbReference>
<dbReference type="EMBL" id="ML002308">
    <property type="protein sequence ID" value="RKP38999.1"/>
    <property type="molecule type" value="Genomic_DNA"/>
</dbReference>
<evidence type="ECO:0008006" key="5">
    <source>
        <dbReference type="Google" id="ProtNLM"/>
    </source>
</evidence>
<feature type="transmembrane region" description="Helical" evidence="2">
    <location>
        <begin position="79"/>
        <end position="100"/>
    </location>
</feature>
<evidence type="ECO:0000313" key="3">
    <source>
        <dbReference type="EMBL" id="RKP38999.1"/>
    </source>
</evidence>
<gene>
    <name evidence="3" type="ORF">BJ085DRAFT_37946</name>
</gene>
<keyword evidence="2" id="KW-0472">Membrane</keyword>
<feature type="transmembrane region" description="Helical" evidence="2">
    <location>
        <begin position="24"/>
        <end position="44"/>
    </location>
</feature>
<proteinExistence type="predicted"/>
<organism evidence="3 4">
    <name type="scientific">Dimargaris cristalligena</name>
    <dbReference type="NCBI Taxonomy" id="215637"/>
    <lineage>
        <taxon>Eukaryota</taxon>
        <taxon>Fungi</taxon>
        <taxon>Fungi incertae sedis</taxon>
        <taxon>Zoopagomycota</taxon>
        <taxon>Kickxellomycotina</taxon>
        <taxon>Dimargaritomycetes</taxon>
        <taxon>Dimargaritales</taxon>
        <taxon>Dimargaritaceae</taxon>
        <taxon>Dimargaris</taxon>
    </lineage>
</organism>
<keyword evidence="2" id="KW-0812">Transmembrane</keyword>
<feature type="compositionally biased region" description="Polar residues" evidence="1">
    <location>
        <begin position="142"/>
        <end position="153"/>
    </location>
</feature>
<evidence type="ECO:0000256" key="1">
    <source>
        <dbReference type="SAM" id="MobiDB-lite"/>
    </source>
</evidence>
<dbReference type="OrthoDB" id="10436937at2759"/>
<protein>
    <recommendedName>
        <fullName evidence="5">Transmembrane protein 242</fullName>
    </recommendedName>
</protein>
<evidence type="ECO:0000256" key="2">
    <source>
        <dbReference type="SAM" id="Phobius"/>
    </source>
</evidence>
<accession>A0A4V1J5G7</accession>
<keyword evidence="2" id="KW-1133">Transmembrane helix</keyword>
<reference evidence="4" key="1">
    <citation type="journal article" date="2018" name="Nat. Microbiol.">
        <title>Leveraging single-cell genomics to expand the fungal tree of life.</title>
        <authorList>
            <person name="Ahrendt S.R."/>
            <person name="Quandt C.A."/>
            <person name="Ciobanu D."/>
            <person name="Clum A."/>
            <person name="Salamov A."/>
            <person name="Andreopoulos B."/>
            <person name="Cheng J.F."/>
            <person name="Woyke T."/>
            <person name="Pelin A."/>
            <person name="Henrissat B."/>
            <person name="Reynolds N.K."/>
            <person name="Benny G.L."/>
            <person name="Smith M.E."/>
            <person name="James T.Y."/>
            <person name="Grigoriev I.V."/>
        </authorList>
    </citation>
    <scope>NUCLEOTIDE SEQUENCE [LARGE SCALE GENOMIC DNA]</scope>
    <source>
        <strain evidence="4">RSA 468</strain>
    </source>
</reference>
<keyword evidence="4" id="KW-1185">Reference proteome</keyword>
<sequence>MPASKTETGKGSGGSDQEPEMSTVQMMALAGGAFAVGLFGSLWLTRKKSTGFTQHPKVLARMSQSAVHKDARKMALKSLGYATAMTFSAAGLVVFGAGALTGTSNIREFSLWLTNFSRDNLRGLKSKATQEMEQTPTKDIDQEWSNLMSNFQDSPPPAEEVPSITGSSEPKP</sequence>
<dbReference type="AlphaFoldDB" id="A0A4V1J5G7"/>
<name>A0A4V1J5G7_9FUNG</name>
<feature type="region of interest" description="Disordered" evidence="1">
    <location>
        <begin position="1"/>
        <end position="20"/>
    </location>
</feature>
<feature type="region of interest" description="Disordered" evidence="1">
    <location>
        <begin position="128"/>
        <end position="172"/>
    </location>
</feature>
<evidence type="ECO:0000313" key="4">
    <source>
        <dbReference type="Proteomes" id="UP000268162"/>
    </source>
</evidence>